<accession>A0AAI8YU72</accession>
<protein>
    <recommendedName>
        <fullName evidence="3">F-box domain-containing protein</fullName>
    </recommendedName>
</protein>
<comment type="caution">
    <text evidence="1">The sequence shown here is derived from an EMBL/GenBank/DDBJ whole genome shotgun (WGS) entry which is preliminary data.</text>
</comment>
<gene>
    <name evidence="1" type="ORF">LECACI_7A002055</name>
</gene>
<evidence type="ECO:0000313" key="1">
    <source>
        <dbReference type="EMBL" id="CAK3875519.1"/>
    </source>
</evidence>
<evidence type="ECO:0000313" key="2">
    <source>
        <dbReference type="Proteomes" id="UP001296104"/>
    </source>
</evidence>
<dbReference type="Proteomes" id="UP001296104">
    <property type="component" value="Unassembled WGS sequence"/>
</dbReference>
<sequence length="238" mass="27193">MDWLADCRDQALQHLAIKQMRTGQIASLAERRRSSGRTPIQRPVMESPELLHPEKPSPILALPAELRDMIYCSLFNEENVQLIKPAYRFPGLLLANKQIHREATGLFYANSTFRCLDEDSAVRWLTNLPARWLELVPEVRYDTRWIIFITPVIPVPGAEFWLYRSLVRRLEERNFDLKVLQGPGAGAVAAREEEGWAGEVSEEMQKGTGRLKISYYQSGEGGCIRWTDKPGLIEVVSQ</sequence>
<proteinExistence type="predicted"/>
<dbReference type="InterPro" id="IPR038883">
    <property type="entry name" value="AN11006-like"/>
</dbReference>
<reference evidence="1" key="1">
    <citation type="submission" date="2023-11" db="EMBL/GenBank/DDBJ databases">
        <authorList>
            <person name="Alioto T."/>
            <person name="Alioto T."/>
            <person name="Gomez Garrido J."/>
        </authorList>
    </citation>
    <scope>NUCLEOTIDE SEQUENCE</scope>
</reference>
<dbReference type="PANTHER" id="PTHR42085:SF8">
    <property type="entry name" value="F-BOX DOMAIN-CONTAINING PROTEIN"/>
    <property type="match status" value="1"/>
</dbReference>
<dbReference type="EMBL" id="CAVMBE010000008">
    <property type="protein sequence ID" value="CAK3875519.1"/>
    <property type="molecule type" value="Genomic_DNA"/>
</dbReference>
<dbReference type="AlphaFoldDB" id="A0AAI8YU72"/>
<evidence type="ECO:0008006" key="3">
    <source>
        <dbReference type="Google" id="ProtNLM"/>
    </source>
</evidence>
<organism evidence="1 2">
    <name type="scientific">Lecanosticta acicola</name>
    <dbReference type="NCBI Taxonomy" id="111012"/>
    <lineage>
        <taxon>Eukaryota</taxon>
        <taxon>Fungi</taxon>
        <taxon>Dikarya</taxon>
        <taxon>Ascomycota</taxon>
        <taxon>Pezizomycotina</taxon>
        <taxon>Dothideomycetes</taxon>
        <taxon>Dothideomycetidae</taxon>
        <taxon>Mycosphaerellales</taxon>
        <taxon>Mycosphaerellaceae</taxon>
        <taxon>Lecanosticta</taxon>
    </lineage>
</organism>
<keyword evidence="2" id="KW-1185">Reference proteome</keyword>
<name>A0AAI8YU72_9PEZI</name>
<dbReference type="PANTHER" id="PTHR42085">
    <property type="entry name" value="F-BOX DOMAIN-CONTAINING PROTEIN"/>
    <property type="match status" value="1"/>
</dbReference>